<evidence type="ECO:0000256" key="2">
    <source>
        <dbReference type="SAM" id="SignalP"/>
    </source>
</evidence>
<dbReference type="HOGENOM" id="CLU_958855_0_0_7"/>
<feature type="domain" description="FecR protein" evidence="3">
    <location>
        <begin position="70"/>
        <end position="173"/>
    </location>
</feature>
<dbReference type="EMBL" id="CP000859">
    <property type="protein sequence ID" value="ABW65848.1"/>
    <property type="molecule type" value="Genomic_DNA"/>
</dbReference>
<dbReference type="RefSeq" id="WP_012173467.1">
    <property type="nucleotide sequence ID" value="NC_009943.1"/>
</dbReference>
<name>A8ZRT1_DESOH</name>
<dbReference type="Pfam" id="PF04773">
    <property type="entry name" value="FecR"/>
    <property type="match status" value="1"/>
</dbReference>
<evidence type="ECO:0000313" key="4">
    <source>
        <dbReference type="EMBL" id="ABW65848.1"/>
    </source>
</evidence>
<evidence type="ECO:0000259" key="3">
    <source>
        <dbReference type="Pfam" id="PF04773"/>
    </source>
</evidence>
<dbReference type="Proteomes" id="UP000008561">
    <property type="component" value="Chromosome"/>
</dbReference>
<evidence type="ECO:0000313" key="5">
    <source>
        <dbReference type="Proteomes" id="UP000008561"/>
    </source>
</evidence>
<evidence type="ECO:0000256" key="1">
    <source>
        <dbReference type="SAM" id="MobiDB-lite"/>
    </source>
</evidence>
<gene>
    <name evidence="4" type="ordered locus">Dole_0038</name>
</gene>
<dbReference type="Gene3D" id="2.60.120.1440">
    <property type="match status" value="1"/>
</dbReference>
<keyword evidence="2" id="KW-0732">Signal</keyword>
<protein>
    <submittedName>
        <fullName evidence="4">Putative periplasmic protein</fullName>
    </submittedName>
</protein>
<feature type="region of interest" description="Disordered" evidence="1">
    <location>
        <begin position="260"/>
        <end position="290"/>
    </location>
</feature>
<dbReference type="AlphaFoldDB" id="A8ZRT1"/>
<dbReference type="OrthoDB" id="5509872at2"/>
<accession>A8ZRT1</accession>
<feature type="signal peptide" evidence="2">
    <location>
        <begin position="1"/>
        <end position="26"/>
    </location>
</feature>
<sequence length="290" mass="30861">MKRMKILYGMVLAAFVAGLLVLPVQAGPVGVGISDGPAVISVLDGSAALVDGQQKTLRSLSQGEALNQGDRIRVGDQSRIELRLPDGSFVRFDSNSVFELKAMAVDSRDNRRDINVNVVFGKIWASVSKWVSGSSRFDVSMKTTTAGVRGTAYRVNVNSDDSAVVKVYDGTVEVKGATGEEASAPQAAGAPAALSAPRPVAGPTPVAGPHPVSMEQWVYTLKAMQQIVIRPDGTATPPFRFSYEADRNDWVEWNRQRDTAVGMPVPEPPAADAAPVEYTPSPAVPESNQP</sequence>
<dbReference type="eggNOG" id="COG4254">
    <property type="taxonomic scope" value="Bacteria"/>
</dbReference>
<keyword evidence="5" id="KW-1185">Reference proteome</keyword>
<dbReference type="InterPro" id="IPR006860">
    <property type="entry name" value="FecR"/>
</dbReference>
<reference evidence="4 5" key="1">
    <citation type="submission" date="2007-10" db="EMBL/GenBank/DDBJ databases">
        <title>Complete sequence of Desulfococcus oleovorans Hxd3.</title>
        <authorList>
            <consortium name="US DOE Joint Genome Institute"/>
            <person name="Copeland A."/>
            <person name="Lucas S."/>
            <person name="Lapidus A."/>
            <person name="Barry K."/>
            <person name="Glavina del Rio T."/>
            <person name="Dalin E."/>
            <person name="Tice H."/>
            <person name="Pitluck S."/>
            <person name="Kiss H."/>
            <person name="Brettin T."/>
            <person name="Bruce D."/>
            <person name="Detter J.C."/>
            <person name="Han C."/>
            <person name="Schmutz J."/>
            <person name="Larimer F."/>
            <person name="Land M."/>
            <person name="Hauser L."/>
            <person name="Kyrpides N."/>
            <person name="Kim E."/>
            <person name="Wawrik B."/>
            <person name="Richardson P."/>
        </authorList>
    </citation>
    <scope>NUCLEOTIDE SEQUENCE [LARGE SCALE GENOMIC DNA]</scope>
    <source>
        <strain evidence="5">DSM 6200 / JCM 39069 / Hxd3</strain>
    </source>
</reference>
<dbReference type="KEGG" id="dol:Dole_0038"/>
<dbReference type="PANTHER" id="PTHR38731">
    <property type="entry name" value="LIPL45-RELATED LIPOPROTEIN-RELATED"/>
    <property type="match status" value="1"/>
</dbReference>
<organism evidence="4 5">
    <name type="scientific">Desulfosudis oleivorans (strain DSM 6200 / JCM 39069 / Hxd3)</name>
    <name type="common">Desulfococcus oleovorans</name>
    <dbReference type="NCBI Taxonomy" id="96561"/>
    <lineage>
        <taxon>Bacteria</taxon>
        <taxon>Pseudomonadati</taxon>
        <taxon>Thermodesulfobacteriota</taxon>
        <taxon>Desulfobacteria</taxon>
        <taxon>Desulfobacterales</taxon>
        <taxon>Desulfosudaceae</taxon>
        <taxon>Desulfosudis</taxon>
    </lineage>
</organism>
<dbReference type="PANTHER" id="PTHR38731:SF3">
    <property type="entry name" value="BLL6125 PROTEIN"/>
    <property type="match status" value="1"/>
</dbReference>
<feature type="chain" id="PRO_5002734827" evidence="2">
    <location>
        <begin position="27"/>
        <end position="290"/>
    </location>
</feature>
<dbReference type="STRING" id="96561.Dole_0038"/>
<proteinExistence type="predicted"/>